<keyword evidence="8" id="KW-0464">Manganese</keyword>
<feature type="compositionally biased region" description="Polar residues" evidence="14">
    <location>
        <begin position="568"/>
        <end position="577"/>
    </location>
</feature>
<feature type="compositionally biased region" description="Polar residues" evidence="14">
    <location>
        <begin position="533"/>
        <end position="557"/>
    </location>
</feature>
<comment type="similarity">
    <text evidence="9">Belongs to the glycosyltransferase 8 family. Glycogenin subfamily.</text>
</comment>
<evidence type="ECO:0000256" key="11">
    <source>
        <dbReference type="ARBA" id="ARBA00050886"/>
    </source>
</evidence>
<evidence type="ECO:0000256" key="2">
    <source>
        <dbReference type="ARBA" id="ARBA00004496"/>
    </source>
</evidence>
<dbReference type="EMBL" id="OU899034">
    <property type="protein sequence ID" value="CAH1708886.1"/>
    <property type="molecule type" value="Genomic_DNA"/>
</dbReference>
<dbReference type="GO" id="GO:0008466">
    <property type="term" value="F:glycogenin glucosyltransferase activity"/>
    <property type="evidence" value="ECO:0007669"/>
    <property type="project" value="UniProtKB-EC"/>
</dbReference>
<evidence type="ECO:0000313" key="15">
    <source>
        <dbReference type="EMBL" id="CAH1708886.1"/>
    </source>
</evidence>
<comment type="function">
    <text evidence="13">Self-glucosylating initiator of glycogen synthesis. It catalyzes the formation of a short alpha (1,4)-glucosyl chain covalently attached via a glucose 1-O-tyrosyl linkage to internal tyrosine residues and these chains act as primers for the elongation reaction catalyzed by glycogen synthase.</text>
</comment>
<comment type="catalytic activity">
    <reaction evidence="12">
        <text>L-tyrosyl-[glycogenin] + UDP-alpha-D-glucose = alpha-D-glucosyl-L-tyrosyl-[glycogenin] + UDP + H(+)</text>
        <dbReference type="Rhea" id="RHEA:23360"/>
        <dbReference type="Rhea" id="RHEA-COMP:14604"/>
        <dbReference type="Rhea" id="RHEA-COMP:14605"/>
        <dbReference type="ChEBI" id="CHEBI:15378"/>
        <dbReference type="ChEBI" id="CHEBI:46858"/>
        <dbReference type="ChEBI" id="CHEBI:58223"/>
        <dbReference type="ChEBI" id="CHEBI:58885"/>
        <dbReference type="ChEBI" id="CHEBI:140573"/>
        <dbReference type="EC" id="2.4.1.186"/>
    </reaction>
</comment>
<dbReference type="InterPro" id="IPR029044">
    <property type="entry name" value="Nucleotide-diphossugar_trans"/>
</dbReference>
<proteinExistence type="inferred from homology"/>
<evidence type="ECO:0000256" key="12">
    <source>
        <dbReference type="ARBA" id="ARBA00052293"/>
    </source>
</evidence>
<dbReference type="GO" id="GO:0046872">
    <property type="term" value="F:metal ion binding"/>
    <property type="evidence" value="ECO:0007669"/>
    <property type="project" value="UniProtKB-KW"/>
</dbReference>
<comment type="catalytic activity">
    <reaction evidence="11">
        <text>[1,4-alpha-D-glucosyl](n)-L-tyrosyl-[glycogenin] + UDP-alpha-D-glucose = [1,4-alpha-D-glucosyl](n+1)-L-tyrosyl-[glycogenin] + UDP + H(+)</text>
        <dbReference type="Rhea" id="RHEA:56560"/>
        <dbReference type="Rhea" id="RHEA-COMP:14606"/>
        <dbReference type="Rhea" id="RHEA-COMP:14607"/>
        <dbReference type="ChEBI" id="CHEBI:15378"/>
        <dbReference type="ChEBI" id="CHEBI:58223"/>
        <dbReference type="ChEBI" id="CHEBI:58885"/>
        <dbReference type="ChEBI" id="CHEBI:140574"/>
        <dbReference type="EC" id="2.4.1.186"/>
    </reaction>
</comment>
<name>A0A9P0NBX9_APHGO</name>
<feature type="compositionally biased region" description="Basic and acidic residues" evidence="14">
    <location>
        <begin position="505"/>
        <end position="517"/>
    </location>
</feature>
<organism evidence="15 16">
    <name type="scientific">Aphis gossypii</name>
    <name type="common">Cotton aphid</name>
    <dbReference type="NCBI Taxonomy" id="80765"/>
    <lineage>
        <taxon>Eukaryota</taxon>
        <taxon>Metazoa</taxon>
        <taxon>Ecdysozoa</taxon>
        <taxon>Arthropoda</taxon>
        <taxon>Hexapoda</taxon>
        <taxon>Insecta</taxon>
        <taxon>Pterygota</taxon>
        <taxon>Neoptera</taxon>
        <taxon>Paraneoptera</taxon>
        <taxon>Hemiptera</taxon>
        <taxon>Sternorrhyncha</taxon>
        <taxon>Aphidomorpha</taxon>
        <taxon>Aphidoidea</taxon>
        <taxon>Aphididae</taxon>
        <taxon>Aphidini</taxon>
        <taxon>Aphis</taxon>
        <taxon>Aphis</taxon>
    </lineage>
</organism>
<keyword evidence="16" id="KW-1185">Reference proteome</keyword>
<protein>
    <recommendedName>
        <fullName evidence="10">glycogenin glucosyltransferase</fullName>
        <ecNumber evidence="10">2.4.1.186</ecNumber>
    </recommendedName>
</protein>
<accession>A0A9P0NBX9</accession>
<keyword evidence="3" id="KW-0963">Cytoplasm</keyword>
<keyword evidence="4" id="KW-0808">Transferase</keyword>
<feature type="region of interest" description="Disordered" evidence="14">
    <location>
        <begin position="395"/>
        <end position="416"/>
    </location>
</feature>
<dbReference type="InterPro" id="IPR050587">
    <property type="entry name" value="GNT1/Glycosyltrans_8"/>
</dbReference>
<dbReference type="FunFam" id="3.90.550.10:FF:000092">
    <property type="entry name" value="Glycogenin 2"/>
    <property type="match status" value="1"/>
</dbReference>
<dbReference type="Pfam" id="PF01501">
    <property type="entry name" value="Glyco_transf_8"/>
    <property type="match status" value="1"/>
</dbReference>
<dbReference type="GO" id="GO:0005978">
    <property type="term" value="P:glycogen biosynthetic process"/>
    <property type="evidence" value="ECO:0007669"/>
    <property type="project" value="UniProtKB-KW"/>
</dbReference>
<dbReference type="GO" id="GO:0005737">
    <property type="term" value="C:cytoplasm"/>
    <property type="evidence" value="ECO:0007669"/>
    <property type="project" value="UniProtKB-SubCell"/>
</dbReference>
<reference evidence="15" key="2">
    <citation type="submission" date="2022-10" db="EMBL/GenBank/DDBJ databases">
        <authorList>
            <consortium name="ENA_rothamsted_submissions"/>
            <consortium name="culmorum"/>
            <person name="King R."/>
        </authorList>
    </citation>
    <scope>NUCLEOTIDE SEQUENCE</scope>
</reference>
<comment type="subcellular location">
    <subcellularLocation>
        <location evidence="2">Cytoplasm</location>
    </subcellularLocation>
</comment>
<keyword evidence="6" id="KW-0320">Glycogen biosynthesis</keyword>
<evidence type="ECO:0000256" key="4">
    <source>
        <dbReference type="ARBA" id="ARBA00022679"/>
    </source>
</evidence>
<evidence type="ECO:0000256" key="1">
    <source>
        <dbReference type="ARBA" id="ARBA00001936"/>
    </source>
</evidence>
<evidence type="ECO:0000256" key="7">
    <source>
        <dbReference type="ARBA" id="ARBA00023180"/>
    </source>
</evidence>
<evidence type="ECO:0000313" key="16">
    <source>
        <dbReference type="Proteomes" id="UP001154329"/>
    </source>
</evidence>
<dbReference type="AlphaFoldDB" id="A0A9P0NBX9"/>
<dbReference type="PANTHER" id="PTHR11183">
    <property type="entry name" value="GLYCOGENIN SUBFAMILY MEMBER"/>
    <property type="match status" value="1"/>
</dbReference>
<evidence type="ECO:0000256" key="8">
    <source>
        <dbReference type="ARBA" id="ARBA00023211"/>
    </source>
</evidence>
<reference evidence="15" key="1">
    <citation type="submission" date="2022-02" db="EMBL/GenBank/DDBJ databases">
        <authorList>
            <person name="King R."/>
        </authorList>
    </citation>
    <scope>NUCLEOTIDE SEQUENCE</scope>
</reference>
<evidence type="ECO:0000256" key="13">
    <source>
        <dbReference type="ARBA" id="ARBA00057883"/>
    </source>
</evidence>
<dbReference type="CDD" id="cd02537">
    <property type="entry name" value="GT8_Glycogenin"/>
    <property type="match status" value="1"/>
</dbReference>
<dbReference type="SUPFAM" id="SSF53448">
    <property type="entry name" value="Nucleotide-diphospho-sugar transferases"/>
    <property type="match status" value="1"/>
</dbReference>
<dbReference type="Gene3D" id="3.90.550.10">
    <property type="entry name" value="Spore Coat Polysaccharide Biosynthesis Protein SpsA, Chain A"/>
    <property type="match status" value="1"/>
</dbReference>
<keyword evidence="5" id="KW-0479">Metal-binding</keyword>
<feature type="compositionally biased region" description="Basic and acidic residues" evidence="14">
    <location>
        <begin position="455"/>
        <end position="469"/>
    </location>
</feature>
<dbReference type="InterPro" id="IPR002495">
    <property type="entry name" value="Glyco_trans_8"/>
</dbReference>
<evidence type="ECO:0000256" key="6">
    <source>
        <dbReference type="ARBA" id="ARBA00023056"/>
    </source>
</evidence>
<comment type="cofactor">
    <cofactor evidence="1">
        <name>Mn(2+)</name>
        <dbReference type="ChEBI" id="CHEBI:29035"/>
    </cofactor>
</comment>
<feature type="region of interest" description="Disordered" evidence="14">
    <location>
        <begin position="432"/>
        <end position="583"/>
    </location>
</feature>
<evidence type="ECO:0000256" key="3">
    <source>
        <dbReference type="ARBA" id="ARBA00022490"/>
    </source>
</evidence>
<evidence type="ECO:0000256" key="9">
    <source>
        <dbReference type="ARBA" id="ARBA00038162"/>
    </source>
</evidence>
<dbReference type="EC" id="2.4.1.186" evidence="10"/>
<evidence type="ECO:0000256" key="5">
    <source>
        <dbReference type="ARBA" id="ARBA00022723"/>
    </source>
</evidence>
<dbReference type="Proteomes" id="UP001154329">
    <property type="component" value="Chromosome 1"/>
</dbReference>
<evidence type="ECO:0000256" key="14">
    <source>
        <dbReference type="SAM" id="MobiDB-lite"/>
    </source>
</evidence>
<evidence type="ECO:0000256" key="10">
    <source>
        <dbReference type="ARBA" id="ARBA00038934"/>
    </source>
</evidence>
<gene>
    <name evidence="15" type="ORF">APHIGO_LOCUS587</name>
</gene>
<sequence length="583" mass="64231">MSSSNNAWVTLATNDSYSLGALVLAHSLKTVKTAHKLAILITPGVTAPMKQQIETVFDEVKVVDVLDSRDQTHLALMCRPELGVTFTKLHCWTFTNYDKCVFLDADTLVLQNCDELFEREELSAAPDPGWPDCFNSGVFVYKPSQDTFGQLLEFARTKGSFDGGDQGLLNMFFKEWSNTDISKHLSFTYNVVWSSTYSYLPALKQFGQNMKIVHFIASSKPWLQSFNTETRLVTSKHGGSGLQELLQLWWDLFCHHVHPGLSTEMGGLAGQFARVSLGEKTTEQKALEDFLRRQSWEQGNMDYLGRDSFSNIWSKISETLGNTPEVSIETVAVKTPTAPEVVHTEEPKPLKSALKKTSTTIPPVSSEIEIDSSDLAVKQLEKLDLSKNILKELKTPDTPTVTAPTPPTTPATQTQETIKPVAVESVEETIKPLPVESVEETIKSDVPIKESQQSEELKSTKPESAELVKELPAPDTCTLKSVEQELLKQEQVNPVKETPSSETGTESKESSKLEESSLKSITPVPKVDDPVKSLSQPAETAQATQTSVDDSTPSVSNDPPVAPKRTNKGSQSASKNAKSPEKK</sequence>
<keyword evidence="7" id="KW-0325">Glycoprotein</keyword>